<dbReference type="Proteomes" id="UP000634529">
    <property type="component" value="Unassembled WGS sequence"/>
</dbReference>
<keyword evidence="11" id="KW-1185">Reference proteome</keyword>
<dbReference type="InterPro" id="IPR013525">
    <property type="entry name" value="ABC2_TM"/>
</dbReference>
<organism evidence="10 11">
    <name type="scientific">Paenibacillus arenosi</name>
    <dbReference type="NCBI Taxonomy" id="2774142"/>
    <lineage>
        <taxon>Bacteria</taxon>
        <taxon>Bacillati</taxon>
        <taxon>Bacillota</taxon>
        <taxon>Bacilli</taxon>
        <taxon>Bacillales</taxon>
        <taxon>Paenibacillaceae</taxon>
        <taxon>Paenibacillus</taxon>
    </lineage>
</organism>
<keyword evidence="7 8" id="KW-0472">Membrane</keyword>
<name>A0ABR9B3Q4_9BACL</name>
<dbReference type="InterPro" id="IPR047817">
    <property type="entry name" value="ABC2_TM_bact-type"/>
</dbReference>
<feature type="transmembrane region" description="Helical" evidence="8">
    <location>
        <begin position="86"/>
        <end position="102"/>
    </location>
</feature>
<proteinExistence type="inferred from homology"/>
<dbReference type="PANTHER" id="PTHR30413">
    <property type="entry name" value="INNER MEMBRANE TRANSPORT PERMEASE"/>
    <property type="match status" value="1"/>
</dbReference>
<comment type="caution">
    <text evidence="10">The sequence shown here is derived from an EMBL/GenBank/DDBJ whole genome shotgun (WGS) entry which is preliminary data.</text>
</comment>
<evidence type="ECO:0000256" key="8">
    <source>
        <dbReference type="RuleBase" id="RU361157"/>
    </source>
</evidence>
<protein>
    <recommendedName>
        <fullName evidence="8">Transport permease protein</fullName>
    </recommendedName>
</protein>
<accession>A0ABR9B3Q4</accession>
<evidence type="ECO:0000313" key="10">
    <source>
        <dbReference type="EMBL" id="MBD8500994.1"/>
    </source>
</evidence>
<dbReference type="EMBL" id="JACYTN010000033">
    <property type="protein sequence ID" value="MBD8500994.1"/>
    <property type="molecule type" value="Genomic_DNA"/>
</dbReference>
<evidence type="ECO:0000256" key="1">
    <source>
        <dbReference type="ARBA" id="ARBA00004651"/>
    </source>
</evidence>
<keyword evidence="6 8" id="KW-1133">Transmembrane helix</keyword>
<dbReference type="Pfam" id="PF01061">
    <property type="entry name" value="ABC2_membrane"/>
    <property type="match status" value="1"/>
</dbReference>
<dbReference type="PANTHER" id="PTHR30413:SF10">
    <property type="entry name" value="CAPSULE POLYSACCHARIDE EXPORT INNER-MEMBRANE PROTEIN CTRC"/>
    <property type="match status" value="1"/>
</dbReference>
<evidence type="ECO:0000256" key="7">
    <source>
        <dbReference type="ARBA" id="ARBA00023136"/>
    </source>
</evidence>
<feature type="transmembrane region" description="Helical" evidence="8">
    <location>
        <begin position="132"/>
        <end position="156"/>
    </location>
</feature>
<feature type="transmembrane region" description="Helical" evidence="8">
    <location>
        <begin position="168"/>
        <end position="192"/>
    </location>
</feature>
<evidence type="ECO:0000259" key="9">
    <source>
        <dbReference type="PROSITE" id="PS51012"/>
    </source>
</evidence>
<evidence type="ECO:0000256" key="3">
    <source>
        <dbReference type="ARBA" id="ARBA00022448"/>
    </source>
</evidence>
<feature type="transmembrane region" description="Helical" evidence="8">
    <location>
        <begin position="49"/>
        <end position="74"/>
    </location>
</feature>
<feature type="transmembrane region" description="Helical" evidence="8">
    <location>
        <begin position="198"/>
        <end position="219"/>
    </location>
</feature>
<evidence type="ECO:0000313" key="11">
    <source>
        <dbReference type="Proteomes" id="UP000634529"/>
    </source>
</evidence>
<evidence type="ECO:0000256" key="4">
    <source>
        <dbReference type="ARBA" id="ARBA00022475"/>
    </source>
</evidence>
<gene>
    <name evidence="10" type="ORF">IFO66_22155</name>
</gene>
<evidence type="ECO:0000256" key="2">
    <source>
        <dbReference type="ARBA" id="ARBA00007783"/>
    </source>
</evidence>
<keyword evidence="4 8" id="KW-1003">Cell membrane</keyword>
<sequence>MIALLSIIAAALFTFSLFNLRQVKSLFIEMYGRKNLVFSLAKNDFKTKYSSSYLGITWGFIQPLLIILTYWFVFQVGLKSASVMDVPFILWFMVGIVPWFYFSEAWSNATNVFVEYSYLVKKVVFNIEVLPIVRIVSALIVNLFFVLLLFTVSAAYGYYPNLYYLQIIYYSMCMILLTISISYITSAVVLFFRDLYQIIGIVIQIGFWFTPIVWSYTMLSDFWLFVFKLNPMFYIVNGFRDSFINQIYFWQHPYQTIYFWFSCILLLTIGLKVFRKLRPHFSDVL</sequence>
<comment type="similarity">
    <text evidence="2 8">Belongs to the ABC-2 integral membrane protein family.</text>
</comment>
<feature type="transmembrane region" description="Helical" evidence="8">
    <location>
        <begin position="257"/>
        <end position="274"/>
    </location>
</feature>
<evidence type="ECO:0000256" key="5">
    <source>
        <dbReference type="ARBA" id="ARBA00022692"/>
    </source>
</evidence>
<reference evidence="10 11" key="1">
    <citation type="submission" date="2020-09" db="EMBL/GenBank/DDBJ databases">
        <title>Paenibacillus sp. CAU 1523 isolated from sand of Haeundae Beach.</title>
        <authorList>
            <person name="Kim W."/>
        </authorList>
    </citation>
    <scope>NUCLEOTIDE SEQUENCE [LARGE SCALE GENOMIC DNA]</scope>
    <source>
        <strain evidence="10 11">CAU 1523</strain>
    </source>
</reference>
<keyword evidence="5 8" id="KW-0812">Transmembrane</keyword>
<dbReference type="PROSITE" id="PS51012">
    <property type="entry name" value="ABC_TM2"/>
    <property type="match status" value="1"/>
</dbReference>
<comment type="subcellular location">
    <subcellularLocation>
        <location evidence="1 8">Cell membrane</location>
        <topology evidence="1 8">Multi-pass membrane protein</topology>
    </subcellularLocation>
</comment>
<evidence type="ECO:0000256" key="6">
    <source>
        <dbReference type="ARBA" id="ARBA00022989"/>
    </source>
</evidence>
<keyword evidence="3 8" id="KW-0813">Transport</keyword>
<feature type="domain" description="ABC transmembrane type-2" evidence="9">
    <location>
        <begin position="54"/>
        <end position="277"/>
    </location>
</feature>